<organism evidence="6 7">
    <name type="scientific">Rhizobium grahamii CCGE 502</name>
    <dbReference type="NCBI Taxonomy" id="990285"/>
    <lineage>
        <taxon>Bacteria</taxon>
        <taxon>Pseudomonadati</taxon>
        <taxon>Pseudomonadota</taxon>
        <taxon>Alphaproteobacteria</taxon>
        <taxon>Hyphomicrobiales</taxon>
        <taxon>Rhizobiaceae</taxon>
        <taxon>Rhizobium/Agrobacterium group</taxon>
        <taxon>Rhizobium</taxon>
    </lineage>
</organism>
<comment type="similarity">
    <text evidence="1">Belongs to the LysR transcriptional regulatory family.</text>
</comment>
<comment type="caution">
    <text evidence="6">The sequence shown here is derived from an EMBL/GenBank/DDBJ whole genome shotgun (WGS) entry which is preliminary data.</text>
</comment>
<dbReference type="EMBL" id="AEYE02000004">
    <property type="protein sequence ID" value="EPE99826.1"/>
    <property type="molecule type" value="Genomic_DNA"/>
</dbReference>
<name>S3I3T3_9HYPH</name>
<dbReference type="InterPro" id="IPR000847">
    <property type="entry name" value="LysR_HTH_N"/>
</dbReference>
<protein>
    <submittedName>
        <fullName evidence="6">LysR family transcriptional regulator</fullName>
    </submittedName>
</protein>
<dbReference type="STRING" id="990285.RGCCGE502_03962"/>
<dbReference type="GO" id="GO:0043565">
    <property type="term" value="F:sequence-specific DNA binding"/>
    <property type="evidence" value="ECO:0007669"/>
    <property type="project" value="TreeGrafter"/>
</dbReference>
<reference evidence="6 7" key="1">
    <citation type="journal article" date="2012" name="J. Bacteriol.">
        <title>Genome sequence of Rhizobium grahamii CCGE502, a broad-host-range symbiont with low nodulation competitiveness in Phaseolus vulgaris.</title>
        <authorList>
            <person name="Althabegoiti M.J."/>
            <person name="Lozano L."/>
            <person name="Torres-Tejerizo G."/>
            <person name="Ormeno-Orrillo E."/>
            <person name="Rogel M.A."/>
            <person name="Gonzalez V."/>
            <person name="Martinez-Romero E."/>
        </authorList>
    </citation>
    <scope>NUCLEOTIDE SEQUENCE [LARGE SCALE GENOMIC DNA]</scope>
    <source>
        <strain evidence="6 7">CCGE 502</strain>
    </source>
</reference>
<dbReference type="PROSITE" id="PS50931">
    <property type="entry name" value="HTH_LYSR"/>
    <property type="match status" value="1"/>
</dbReference>
<dbReference type="Pfam" id="PF00126">
    <property type="entry name" value="HTH_1"/>
    <property type="match status" value="1"/>
</dbReference>
<gene>
    <name evidence="6" type="ORF">RGCCGE502_03962</name>
</gene>
<dbReference type="InterPro" id="IPR036390">
    <property type="entry name" value="WH_DNA-bd_sf"/>
</dbReference>
<dbReference type="Proteomes" id="UP000014411">
    <property type="component" value="Unassembled WGS sequence"/>
</dbReference>
<evidence type="ECO:0000256" key="2">
    <source>
        <dbReference type="ARBA" id="ARBA00023015"/>
    </source>
</evidence>
<dbReference type="Gene3D" id="1.10.10.10">
    <property type="entry name" value="Winged helix-like DNA-binding domain superfamily/Winged helix DNA-binding domain"/>
    <property type="match status" value="1"/>
</dbReference>
<dbReference type="AlphaFoldDB" id="S3I3T3"/>
<dbReference type="Pfam" id="PF03466">
    <property type="entry name" value="LysR_substrate"/>
    <property type="match status" value="1"/>
</dbReference>
<evidence type="ECO:0000259" key="5">
    <source>
        <dbReference type="PROSITE" id="PS50931"/>
    </source>
</evidence>
<keyword evidence="7" id="KW-1185">Reference proteome</keyword>
<evidence type="ECO:0000256" key="4">
    <source>
        <dbReference type="ARBA" id="ARBA00023163"/>
    </source>
</evidence>
<dbReference type="GO" id="GO:0003700">
    <property type="term" value="F:DNA-binding transcription factor activity"/>
    <property type="evidence" value="ECO:0007669"/>
    <property type="project" value="InterPro"/>
</dbReference>
<evidence type="ECO:0000256" key="1">
    <source>
        <dbReference type="ARBA" id="ARBA00009437"/>
    </source>
</evidence>
<dbReference type="eggNOG" id="COG0583">
    <property type="taxonomic scope" value="Bacteria"/>
</dbReference>
<dbReference type="PANTHER" id="PTHR30537">
    <property type="entry name" value="HTH-TYPE TRANSCRIPTIONAL REGULATOR"/>
    <property type="match status" value="1"/>
</dbReference>
<keyword evidence="2" id="KW-0805">Transcription regulation</keyword>
<dbReference type="Gene3D" id="3.40.190.290">
    <property type="match status" value="1"/>
</dbReference>
<dbReference type="HOGENOM" id="CLU_039613_2_1_5"/>
<keyword evidence="4" id="KW-0804">Transcription</keyword>
<dbReference type="InterPro" id="IPR036388">
    <property type="entry name" value="WH-like_DNA-bd_sf"/>
</dbReference>
<proteinExistence type="inferred from homology"/>
<dbReference type="PANTHER" id="PTHR30537:SF3">
    <property type="entry name" value="TRANSCRIPTIONAL REGULATORY PROTEIN"/>
    <property type="match status" value="1"/>
</dbReference>
<keyword evidence="3" id="KW-0238">DNA-binding</keyword>
<dbReference type="PRINTS" id="PR00039">
    <property type="entry name" value="HTHLYSR"/>
</dbReference>
<dbReference type="SUPFAM" id="SSF46785">
    <property type="entry name" value="Winged helix' DNA-binding domain"/>
    <property type="match status" value="1"/>
</dbReference>
<dbReference type="InterPro" id="IPR005119">
    <property type="entry name" value="LysR_subst-bd"/>
</dbReference>
<dbReference type="InterPro" id="IPR058163">
    <property type="entry name" value="LysR-type_TF_proteobact-type"/>
</dbReference>
<accession>S3I3T3</accession>
<evidence type="ECO:0000313" key="7">
    <source>
        <dbReference type="Proteomes" id="UP000014411"/>
    </source>
</evidence>
<dbReference type="GO" id="GO:0006351">
    <property type="term" value="P:DNA-templated transcription"/>
    <property type="evidence" value="ECO:0007669"/>
    <property type="project" value="TreeGrafter"/>
</dbReference>
<feature type="domain" description="HTH lysR-type" evidence="5">
    <location>
        <begin position="14"/>
        <end position="71"/>
    </location>
</feature>
<dbReference type="SUPFAM" id="SSF53850">
    <property type="entry name" value="Periplasmic binding protein-like II"/>
    <property type="match status" value="1"/>
</dbReference>
<evidence type="ECO:0000313" key="6">
    <source>
        <dbReference type="EMBL" id="EPE99826.1"/>
    </source>
</evidence>
<sequence length="296" mass="32787">MHDVHAFLFGSRIVEWSDLKLFLAIARQGTLGAAARSLGLTQPTMGRRLRALEVSLGQTLFQRTADGFVLTDEGTAVFAHAERMEEEALGLERELAGQSRQLSGFLRLSSSEWFGAHVLAPVLAEFSLRHPKIVVELLTDSRLLSLSRREADVVVRIAPFTEPDVISRKLLHIDYRLYTRRGAEHPKAGDGAGARLVTMDEAFGGMPDVMWLARLLPKAEIAMRSNNRDVQATLCRNGAGLAVLPRPLGDLIADIEPVDLGEAPPGRDTWIGYHRDMKRQARLRALLDLLIERLAS</sequence>
<evidence type="ECO:0000256" key="3">
    <source>
        <dbReference type="ARBA" id="ARBA00023125"/>
    </source>
</evidence>